<evidence type="ECO:0000313" key="2">
    <source>
        <dbReference type="Proteomes" id="UP000283634"/>
    </source>
</evidence>
<comment type="caution">
    <text evidence="1">The sequence shown here is derived from an EMBL/GenBank/DDBJ whole genome shotgun (WGS) entry which is preliminary data.</text>
</comment>
<dbReference type="Proteomes" id="UP000283634">
    <property type="component" value="Unassembled WGS sequence"/>
</dbReference>
<name>A0A3R7LN47_TRYRA</name>
<sequence>MHSHIQVCHRAVEKLVAAADHTRGCHAKLNVILSHWLAIKHGAECHGLKNLHWGHLTDAGDLIHGGHGDVPALLLLCKMQERNHGTLAVTPRKLGENNVVDLLIARSAKVPQDAGVVSVCVVVPHLTVNETAGGPL</sequence>
<protein>
    <submittedName>
        <fullName evidence="1">NADH:ubiquinone reductase (H(+)-translocating)/NADH dehydrogenase</fullName>
        <ecNumber evidence="1">1.6.5.3</ecNumber>
        <ecNumber evidence="1">1.6.99.3</ecNumber>
    </submittedName>
</protein>
<proteinExistence type="predicted"/>
<reference evidence="1 2" key="1">
    <citation type="journal article" date="2018" name="BMC Genomics">
        <title>Genomic comparison of Trypanosoma conorhini and Trypanosoma rangeli to Trypanosoma cruzi strains of high and low virulence.</title>
        <authorList>
            <person name="Bradwell K.R."/>
            <person name="Koparde V.N."/>
            <person name="Matveyev A.V."/>
            <person name="Serrano M.G."/>
            <person name="Alves J.M."/>
            <person name="Parikh H."/>
            <person name="Huang B."/>
            <person name="Lee V."/>
            <person name="Espinosa-Alvarez O."/>
            <person name="Ortiz P.A."/>
            <person name="Costa-Martins A.G."/>
            <person name="Teixeira M.M."/>
            <person name="Buck G.A."/>
        </authorList>
    </citation>
    <scope>NUCLEOTIDE SEQUENCE [LARGE SCALE GENOMIC DNA]</scope>
    <source>
        <strain evidence="1 2">AM80</strain>
    </source>
</reference>
<dbReference type="EMBL" id="MKGL01000341">
    <property type="protein sequence ID" value="RNF00164.1"/>
    <property type="molecule type" value="Genomic_DNA"/>
</dbReference>
<accession>A0A3R7LN47</accession>
<dbReference type="GO" id="GO:0016491">
    <property type="term" value="F:oxidoreductase activity"/>
    <property type="evidence" value="ECO:0007669"/>
    <property type="project" value="UniProtKB-KW"/>
</dbReference>
<keyword evidence="1" id="KW-0830">Ubiquinone</keyword>
<keyword evidence="1" id="KW-0560">Oxidoreductase</keyword>
<dbReference type="AlphaFoldDB" id="A0A3R7LN47"/>
<dbReference type="GeneID" id="40331707"/>
<gene>
    <name evidence="1" type="ORF">TraAM80_07774</name>
</gene>
<organism evidence="1 2">
    <name type="scientific">Trypanosoma rangeli</name>
    <dbReference type="NCBI Taxonomy" id="5698"/>
    <lineage>
        <taxon>Eukaryota</taxon>
        <taxon>Discoba</taxon>
        <taxon>Euglenozoa</taxon>
        <taxon>Kinetoplastea</taxon>
        <taxon>Metakinetoplastina</taxon>
        <taxon>Trypanosomatida</taxon>
        <taxon>Trypanosomatidae</taxon>
        <taxon>Trypanosoma</taxon>
        <taxon>Herpetosoma</taxon>
    </lineage>
</organism>
<evidence type="ECO:0000313" key="1">
    <source>
        <dbReference type="EMBL" id="RNF00164.1"/>
    </source>
</evidence>
<dbReference type="EC" id="1.6.99.3" evidence="1"/>
<dbReference type="EC" id="1.6.5.3" evidence="1"/>
<keyword evidence="2" id="KW-1185">Reference proteome</keyword>
<dbReference type="RefSeq" id="XP_029235608.1">
    <property type="nucleotide sequence ID" value="XM_029384553.1"/>
</dbReference>